<dbReference type="InterPro" id="IPR000157">
    <property type="entry name" value="TIR_dom"/>
</dbReference>
<evidence type="ECO:0000259" key="1">
    <source>
        <dbReference type="PROSITE" id="PS50104"/>
    </source>
</evidence>
<sequence>MPEDRYDAFISYSHRADRPVAKAVQRHLHRLGRRWYRPAALRVFRDDTTLTASPDLWASIEEGLAASRTLVVLASPEAAASPWVDREIEWWQTHRGPDTLFVVVTGGELSWDVEANDFRTDRATALPPRLRGYFETQPLWVDLRRHQDAAELRDKAATIAAAVHGVPKDRLLSEEVQRQRQLVSVLSALLVAALVATGTAVWQRGVAVDERDRADEQARIAVSRALAAEADNRYAADPQLASQFAVAAFDTAPTPQAKGALARQFDRDRHVAGYLNRGGGQGADVSEAAFSPDGSLLAHVLYGDTFGKAEVVLWDPRTAAEVGRLLVREPSDDATGILLGDASVALDATGKLLAVDDGEKIQVWDVPGRKLVRSLGVDDDTRLVMSPDGRWVARTASTSIRHRVRMWRTDTGAELAGADVLELSSDQIGFAVDGGLYALSGNFARGRVERFDPVTGQWARAPLMADTPAWGLAVAPGGQVVATSMSDDPKGPAGQMSVIAWNLVTGTSVKQPVGMTVGALAVPDNGDVVVVQTDRSLVGVEMSTGLQTDLARHRADIKNMSITGDGSRLVSVDYGSDVLVSARADNRAVVGPAKTGGTKGDNVYALAASRAGDLATVARGRGEVELWDCPTCVRLRLPVKTDDSQDPRVAVSDDGNRVAVVVDGELTVADGRSGQVLAKSGGPGLPALAGRKTAQARFGAGGRLLVMTADENDDREQVLRVLDPDNGTEEQAFPATVGLSDGGASLDAGNGGGLVAFISDQFQVTVLRWTGTRYEERVKIDDDRGSSNMIFDVALDPSGRRVAFAEQGGRVVVTDLDAPQQLRALPVPDTGGPDVRAMRLAFTADGLLVQASRSFGGFGGIALVDPDSGVLLATWLDGRAVANGRRWIGGADDVLLDRGAANTVVSATVDGRLVHWQLDFTAMRHRLCALAGPLPQEERDRYSGGVPAGPSCAR</sequence>
<dbReference type="PROSITE" id="PS50104">
    <property type="entry name" value="TIR"/>
    <property type="match status" value="1"/>
</dbReference>
<dbReference type="SUPFAM" id="SSF50969">
    <property type="entry name" value="YVTN repeat-like/Quinoprotein amine dehydrogenase"/>
    <property type="match status" value="1"/>
</dbReference>
<dbReference type="Proteomes" id="UP000093053">
    <property type="component" value="Chromosome"/>
</dbReference>
<gene>
    <name evidence="2" type="ORF">BBK82_40665</name>
</gene>
<dbReference type="PANTHER" id="PTHR19879">
    <property type="entry name" value="TRANSCRIPTION INITIATION FACTOR TFIID"/>
    <property type="match status" value="1"/>
</dbReference>
<organism evidence="2 3">
    <name type="scientific">Lentzea guizhouensis</name>
    <dbReference type="NCBI Taxonomy" id="1586287"/>
    <lineage>
        <taxon>Bacteria</taxon>
        <taxon>Bacillati</taxon>
        <taxon>Actinomycetota</taxon>
        <taxon>Actinomycetes</taxon>
        <taxon>Pseudonocardiales</taxon>
        <taxon>Pseudonocardiaceae</taxon>
        <taxon>Lentzea</taxon>
    </lineage>
</organism>
<dbReference type="SUPFAM" id="SSF82171">
    <property type="entry name" value="DPP6 N-terminal domain-like"/>
    <property type="match status" value="1"/>
</dbReference>
<keyword evidence="3" id="KW-1185">Reference proteome</keyword>
<accession>A0A1B2HUD1</accession>
<dbReference type="RefSeq" id="WP_065919680.1">
    <property type="nucleotide sequence ID" value="NZ_CP016793.1"/>
</dbReference>
<name>A0A1B2HUD1_9PSEU</name>
<proteinExistence type="predicted"/>
<dbReference type="PANTHER" id="PTHR19879:SF9">
    <property type="entry name" value="TRANSCRIPTION INITIATION FACTOR TFIID SUBUNIT 5"/>
    <property type="match status" value="1"/>
</dbReference>
<dbReference type="Gene3D" id="3.40.50.10140">
    <property type="entry name" value="Toll/interleukin-1 receptor homology (TIR) domain"/>
    <property type="match status" value="1"/>
</dbReference>
<dbReference type="InterPro" id="IPR011044">
    <property type="entry name" value="Quino_amine_DH_bsu"/>
</dbReference>
<dbReference type="InterPro" id="IPR035897">
    <property type="entry name" value="Toll_tir_struct_dom_sf"/>
</dbReference>
<dbReference type="KEGG" id="led:BBK82_40665"/>
<reference evidence="2 3" key="1">
    <citation type="submission" date="2016-07" db="EMBL/GenBank/DDBJ databases">
        <title>Complete genome sequence of the Lentzea guizhouensis DHS C013.</title>
        <authorList>
            <person name="Cao C."/>
        </authorList>
    </citation>
    <scope>NUCLEOTIDE SEQUENCE [LARGE SCALE GENOMIC DNA]</scope>
    <source>
        <strain evidence="2 3">DHS C013</strain>
    </source>
</reference>
<dbReference type="GO" id="GO:0007165">
    <property type="term" value="P:signal transduction"/>
    <property type="evidence" value="ECO:0007669"/>
    <property type="project" value="InterPro"/>
</dbReference>
<dbReference type="SMART" id="SM00255">
    <property type="entry name" value="TIR"/>
    <property type="match status" value="1"/>
</dbReference>
<dbReference type="STRING" id="1586287.BBK82_40665"/>
<dbReference type="InterPro" id="IPR015943">
    <property type="entry name" value="WD40/YVTN_repeat-like_dom_sf"/>
</dbReference>
<dbReference type="EMBL" id="CP016793">
    <property type="protein sequence ID" value="ANZ41344.1"/>
    <property type="molecule type" value="Genomic_DNA"/>
</dbReference>
<dbReference type="AlphaFoldDB" id="A0A1B2HUD1"/>
<evidence type="ECO:0000313" key="2">
    <source>
        <dbReference type="EMBL" id="ANZ41344.1"/>
    </source>
</evidence>
<evidence type="ECO:0000313" key="3">
    <source>
        <dbReference type="Proteomes" id="UP000093053"/>
    </source>
</evidence>
<feature type="domain" description="TIR" evidence="1">
    <location>
        <begin position="4"/>
        <end position="156"/>
    </location>
</feature>
<dbReference type="Gene3D" id="2.130.10.10">
    <property type="entry name" value="YVTN repeat-like/Quinoprotein amine dehydrogenase"/>
    <property type="match status" value="3"/>
</dbReference>
<dbReference type="SUPFAM" id="SSF52200">
    <property type="entry name" value="Toll/Interleukin receptor TIR domain"/>
    <property type="match status" value="1"/>
</dbReference>
<dbReference type="Pfam" id="PF13676">
    <property type="entry name" value="TIR_2"/>
    <property type="match status" value="1"/>
</dbReference>
<protein>
    <recommendedName>
        <fullName evidence="1">TIR domain-containing protein</fullName>
    </recommendedName>
</protein>
<dbReference type="OrthoDB" id="192618at2"/>